<evidence type="ECO:0000313" key="7">
    <source>
        <dbReference type="Proteomes" id="UP001465976"/>
    </source>
</evidence>
<feature type="domain" description="MYND-type" evidence="5">
    <location>
        <begin position="277"/>
        <end position="326"/>
    </location>
</feature>
<keyword evidence="1" id="KW-0479">Metal-binding</keyword>
<evidence type="ECO:0000256" key="1">
    <source>
        <dbReference type="ARBA" id="ARBA00022723"/>
    </source>
</evidence>
<gene>
    <name evidence="6" type="primary">SMYD3_1</name>
    <name evidence="6" type="ORF">V5O48_003920</name>
</gene>
<protein>
    <submittedName>
        <fullName evidence="6">SET and MYND domain-containing protein 3</fullName>
    </submittedName>
</protein>
<evidence type="ECO:0000256" key="2">
    <source>
        <dbReference type="ARBA" id="ARBA00022771"/>
    </source>
</evidence>
<reference evidence="6 7" key="1">
    <citation type="submission" date="2024-02" db="EMBL/GenBank/DDBJ databases">
        <title>A draft genome for the cacao thread blight pathogen Marasmius crinis-equi.</title>
        <authorList>
            <person name="Cohen S.P."/>
            <person name="Baruah I.K."/>
            <person name="Amoako-Attah I."/>
            <person name="Bukari Y."/>
            <person name="Meinhardt L.W."/>
            <person name="Bailey B.A."/>
        </authorList>
    </citation>
    <scope>NUCLEOTIDE SEQUENCE [LARGE SCALE GENOMIC DNA]</scope>
    <source>
        <strain evidence="6 7">GH-76</strain>
    </source>
</reference>
<dbReference type="Proteomes" id="UP001465976">
    <property type="component" value="Unassembled WGS sequence"/>
</dbReference>
<name>A0ABR3FRV0_9AGAR</name>
<organism evidence="6 7">
    <name type="scientific">Marasmius crinis-equi</name>
    <dbReference type="NCBI Taxonomy" id="585013"/>
    <lineage>
        <taxon>Eukaryota</taxon>
        <taxon>Fungi</taxon>
        <taxon>Dikarya</taxon>
        <taxon>Basidiomycota</taxon>
        <taxon>Agaricomycotina</taxon>
        <taxon>Agaricomycetes</taxon>
        <taxon>Agaricomycetidae</taxon>
        <taxon>Agaricales</taxon>
        <taxon>Marasmiineae</taxon>
        <taxon>Marasmiaceae</taxon>
        <taxon>Marasmius</taxon>
    </lineage>
</organism>
<keyword evidence="2 4" id="KW-0863">Zinc-finger</keyword>
<evidence type="ECO:0000256" key="4">
    <source>
        <dbReference type="PROSITE-ProRule" id="PRU00134"/>
    </source>
</evidence>
<keyword evidence="7" id="KW-1185">Reference proteome</keyword>
<evidence type="ECO:0000313" key="6">
    <source>
        <dbReference type="EMBL" id="KAL0578058.1"/>
    </source>
</evidence>
<keyword evidence="3" id="KW-0862">Zinc</keyword>
<comment type="caution">
    <text evidence="6">The sequence shown here is derived from an EMBL/GenBank/DDBJ whole genome shotgun (WGS) entry which is preliminary data.</text>
</comment>
<dbReference type="EMBL" id="JBAHYK010000121">
    <property type="protein sequence ID" value="KAL0578058.1"/>
    <property type="molecule type" value="Genomic_DNA"/>
</dbReference>
<accession>A0ABR3FRV0</accession>
<dbReference type="Pfam" id="PF01753">
    <property type="entry name" value="zf-MYND"/>
    <property type="match status" value="1"/>
</dbReference>
<sequence length="456" mass="52030">MSNTPKCLSIAVQVYVLAAQNPPFSSTSNYTHEDTILYTSRILVTMGMYPDLGWQSSLIQTLNSQPPRHATGILRRIMYEIMKPKELGLNCASLKLCITILLNCAANAPKFNRAFVHCRSIYWICLTMRRLAHKTALFHQDDFAFVVGCLKLCCTYLQTTFEQYGHTAVIQALEARLILTLVKSVDFVKADWMIPNPNPPTRLGEQYQKLLDTIAGYAMYYSVATTLTKALYRGEKYLGGTTRMTFKDEYLAFKKTVEERLMILGEWEMHGMNVCVNSRCTLRAHMPDKKAKGERIPFFRCSGCRIFYYCSNKCQKQAWAEHKETCRNFAACRFAPDGTPNPPPHDARDEHFMGWAVQQHILDARSKLLEYQSKYQSQRHIKSTEPLVSVMDFTIFPCRVETITAAAAMKRSPKEDWKRWLLEASAKEGVDPLVMSILPSADTPRYWVGFGVVVAP</sequence>
<dbReference type="PROSITE" id="PS50865">
    <property type="entry name" value="ZF_MYND_2"/>
    <property type="match status" value="1"/>
</dbReference>
<dbReference type="SUPFAM" id="SSF144232">
    <property type="entry name" value="HIT/MYND zinc finger-like"/>
    <property type="match status" value="1"/>
</dbReference>
<proteinExistence type="predicted"/>
<dbReference type="InterPro" id="IPR002893">
    <property type="entry name" value="Znf_MYND"/>
</dbReference>
<evidence type="ECO:0000259" key="5">
    <source>
        <dbReference type="PROSITE" id="PS50865"/>
    </source>
</evidence>
<evidence type="ECO:0000256" key="3">
    <source>
        <dbReference type="ARBA" id="ARBA00022833"/>
    </source>
</evidence>
<dbReference type="Gene3D" id="6.10.140.2220">
    <property type="match status" value="1"/>
</dbReference>